<gene>
    <name evidence="3" type="ORF">TWF481_000608</name>
</gene>
<reference evidence="3 4" key="1">
    <citation type="submission" date="2023-08" db="EMBL/GenBank/DDBJ databases">
        <authorList>
            <person name="Palmer J.M."/>
        </authorList>
    </citation>
    <scope>NUCLEOTIDE SEQUENCE [LARGE SCALE GENOMIC DNA]</scope>
    <source>
        <strain evidence="3 4">TWF481</strain>
    </source>
</reference>
<evidence type="ECO:0000313" key="4">
    <source>
        <dbReference type="Proteomes" id="UP001370758"/>
    </source>
</evidence>
<feature type="region of interest" description="Disordered" evidence="1">
    <location>
        <begin position="20"/>
        <end position="84"/>
    </location>
</feature>
<name>A0AAV9WN30_9PEZI</name>
<protein>
    <submittedName>
        <fullName evidence="3">Uncharacterized protein</fullName>
    </submittedName>
</protein>
<feature type="signal peptide" evidence="2">
    <location>
        <begin position="1"/>
        <end position="18"/>
    </location>
</feature>
<evidence type="ECO:0000256" key="2">
    <source>
        <dbReference type="SAM" id="SignalP"/>
    </source>
</evidence>
<evidence type="ECO:0000313" key="3">
    <source>
        <dbReference type="EMBL" id="KAK6511702.1"/>
    </source>
</evidence>
<feature type="compositionally biased region" description="Basic and acidic residues" evidence="1">
    <location>
        <begin position="54"/>
        <end position="66"/>
    </location>
</feature>
<keyword evidence="4" id="KW-1185">Reference proteome</keyword>
<sequence length="84" mass="9350">MKIAQILPLLLLGAFAEAAPADWKREPESEPSDATSTTRPQPTIKPLVWPAHPWKRDATPADDTPKPRRSTQPSASQQRPTRGW</sequence>
<organism evidence="3 4">
    <name type="scientific">Arthrobotrys musiformis</name>
    <dbReference type="NCBI Taxonomy" id="47236"/>
    <lineage>
        <taxon>Eukaryota</taxon>
        <taxon>Fungi</taxon>
        <taxon>Dikarya</taxon>
        <taxon>Ascomycota</taxon>
        <taxon>Pezizomycotina</taxon>
        <taxon>Orbiliomycetes</taxon>
        <taxon>Orbiliales</taxon>
        <taxon>Orbiliaceae</taxon>
        <taxon>Arthrobotrys</taxon>
    </lineage>
</organism>
<keyword evidence="2" id="KW-0732">Signal</keyword>
<feature type="compositionally biased region" description="Polar residues" evidence="1">
    <location>
        <begin position="70"/>
        <end position="84"/>
    </location>
</feature>
<feature type="chain" id="PRO_5043855367" evidence="2">
    <location>
        <begin position="19"/>
        <end position="84"/>
    </location>
</feature>
<proteinExistence type="predicted"/>
<comment type="caution">
    <text evidence="3">The sequence shown here is derived from an EMBL/GenBank/DDBJ whole genome shotgun (WGS) entry which is preliminary data.</text>
</comment>
<evidence type="ECO:0000256" key="1">
    <source>
        <dbReference type="SAM" id="MobiDB-lite"/>
    </source>
</evidence>
<feature type="compositionally biased region" description="Polar residues" evidence="1">
    <location>
        <begin position="32"/>
        <end position="41"/>
    </location>
</feature>
<dbReference type="AlphaFoldDB" id="A0AAV9WN30"/>
<dbReference type="EMBL" id="JAVHJL010000001">
    <property type="protein sequence ID" value="KAK6511702.1"/>
    <property type="molecule type" value="Genomic_DNA"/>
</dbReference>
<accession>A0AAV9WN30</accession>
<dbReference type="Proteomes" id="UP001370758">
    <property type="component" value="Unassembled WGS sequence"/>
</dbReference>